<feature type="compositionally biased region" description="Polar residues" evidence="1">
    <location>
        <begin position="1"/>
        <end position="29"/>
    </location>
</feature>
<feature type="region of interest" description="Disordered" evidence="1">
    <location>
        <begin position="1"/>
        <end position="54"/>
    </location>
</feature>
<gene>
    <name evidence="2" type="ORF">COEREDRAFT_11042</name>
</gene>
<dbReference type="AlphaFoldDB" id="A0A2G5B433"/>
<dbReference type="EMBL" id="KZ303527">
    <property type="protein sequence ID" value="PIA13762.1"/>
    <property type="molecule type" value="Genomic_DNA"/>
</dbReference>
<keyword evidence="3" id="KW-1185">Reference proteome</keyword>
<accession>A0A2G5B433</accession>
<evidence type="ECO:0000256" key="1">
    <source>
        <dbReference type="SAM" id="MobiDB-lite"/>
    </source>
</evidence>
<evidence type="ECO:0000313" key="3">
    <source>
        <dbReference type="Proteomes" id="UP000242474"/>
    </source>
</evidence>
<proteinExistence type="predicted"/>
<reference evidence="2 3" key="1">
    <citation type="journal article" date="2015" name="Genome Biol. Evol.">
        <title>Phylogenomic analyses indicate that early fungi evolved digesting cell walls of algal ancestors of land plants.</title>
        <authorList>
            <person name="Chang Y."/>
            <person name="Wang S."/>
            <person name="Sekimoto S."/>
            <person name="Aerts A.L."/>
            <person name="Choi C."/>
            <person name="Clum A."/>
            <person name="LaButti K.M."/>
            <person name="Lindquist E.A."/>
            <person name="Yee Ngan C."/>
            <person name="Ohm R.A."/>
            <person name="Salamov A.A."/>
            <person name="Grigoriev I.V."/>
            <person name="Spatafora J.W."/>
            <person name="Berbee M.L."/>
        </authorList>
    </citation>
    <scope>NUCLEOTIDE SEQUENCE [LARGE SCALE GENOMIC DNA]</scope>
    <source>
        <strain evidence="2 3">NRRL 1564</strain>
    </source>
</reference>
<feature type="compositionally biased region" description="Basic and acidic residues" evidence="1">
    <location>
        <begin position="120"/>
        <end position="133"/>
    </location>
</feature>
<evidence type="ECO:0000313" key="2">
    <source>
        <dbReference type="EMBL" id="PIA13762.1"/>
    </source>
</evidence>
<protein>
    <submittedName>
        <fullName evidence="2">Uncharacterized protein</fullName>
    </submittedName>
</protein>
<sequence>MSSATTTSSRLAYSSERTVQNNRPLNNRQPKQDTTEPVQRRSQRSIPQMAHKTNLVQRALERPKGGGLPKARIPAHLRAGLSSPTDRIQSPASKVVSSLRHKKHPAGLLQPKVLGSVFESMKRDTNKRDSTQE</sequence>
<feature type="region of interest" description="Disordered" evidence="1">
    <location>
        <begin position="78"/>
        <end position="133"/>
    </location>
</feature>
<organism evidence="2 3">
    <name type="scientific">Coemansia reversa (strain ATCC 12441 / NRRL 1564)</name>
    <dbReference type="NCBI Taxonomy" id="763665"/>
    <lineage>
        <taxon>Eukaryota</taxon>
        <taxon>Fungi</taxon>
        <taxon>Fungi incertae sedis</taxon>
        <taxon>Zoopagomycota</taxon>
        <taxon>Kickxellomycotina</taxon>
        <taxon>Kickxellomycetes</taxon>
        <taxon>Kickxellales</taxon>
        <taxon>Kickxellaceae</taxon>
        <taxon>Coemansia</taxon>
    </lineage>
</organism>
<feature type="compositionally biased region" description="Polar residues" evidence="1">
    <location>
        <begin position="82"/>
        <end position="96"/>
    </location>
</feature>
<dbReference type="OrthoDB" id="5546202at2759"/>
<name>A0A2G5B433_COERN</name>
<dbReference type="Proteomes" id="UP000242474">
    <property type="component" value="Unassembled WGS sequence"/>
</dbReference>